<gene>
    <name evidence="2" type="ORF">AVEN_213602_1</name>
</gene>
<sequence>MDDSPSEAMNFCNAIAVEEEEKDNSTVQLLCKLINEEKSGENSSVQETLPWQKKVTNSDPSDGAFVFHVDLKKYSKTCEAPVHSRTCVFQETISHFEERDLHYTLPSPTQYKPFIRRKVRQEIAFDRECKKLEIVWTNRGLPVDRESLCSAASKDAFDLRDLSESLPSTSASEKKPSVIDFRRLWQQRPRSSSWQIMRHIDNFVTTLANHSASSFTSREERRATERLPATEIVPSFCNSLKESVIKDAMLRRSQLRAQRLSRWKRIYSEVPPSELEKKPDCGEQIEKSEEGRNSDVEKALQNWALKGQETIRHPNICPEFAEMSLDDKQEERRKERQNSDAENNQESVGLAPLPKLCQDIGQCSSWDSERNWITDFKFPDVRVPLNSPIKKEGNADKIDLFLPMEKALAEVRQRSMRLMRAQSKLRTLNSHRGVLSGDMDESLSEKPSSEQVSRASIQNLLNSSKEAEDLCLSSVKRCRQMMMHFKESIKSFRSFQSRLSLGSLKSDKVMPD</sequence>
<evidence type="ECO:0000313" key="3">
    <source>
        <dbReference type="Proteomes" id="UP000499080"/>
    </source>
</evidence>
<proteinExistence type="predicted"/>
<comment type="caution">
    <text evidence="2">The sequence shown here is derived from an EMBL/GenBank/DDBJ whole genome shotgun (WGS) entry which is preliminary data.</text>
</comment>
<name>A0A4Y2NBH2_ARAVE</name>
<organism evidence="2 3">
    <name type="scientific">Araneus ventricosus</name>
    <name type="common">Orbweaver spider</name>
    <name type="synonym">Epeira ventricosa</name>
    <dbReference type="NCBI Taxonomy" id="182803"/>
    <lineage>
        <taxon>Eukaryota</taxon>
        <taxon>Metazoa</taxon>
        <taxon>Ecdysozoa</taxon>
        <taxon>Arthropoda</taxon>
        <taxon>Chelicerata</taxon>
        <taxon>Arachnida</taxon>
        <taxon>Araneae</taxon>
        <taxon>Araneomorphae</taxon>
        <taxon>Entelegynae</taxon>
        <taxon>Araneoidea</taxon>
        <taxon>Araneidae</taxon>
        <taxon>Araneus</taxon>
    </lineage>
</organism>
<protein>
    <submittedName>
        <fullName evidence="2">Uncharacterized protein</fullName>
    </submittedName>
</protein>
<reference evidence="2 3" key="1">
    <citation type="journal article" date="2019" name="Sci. Rep.">
        <title>Orb-weaving spider Araneus ventricosus genome elucidates the spidroin gene catalogue.</title>
        <authorList>
            <person name="Kono N."/>
            <person name="Nakamura H."/>
            <person name="Ohtoshi R."/>
            <person name="Moran D.A.P."/>
            <person name="Shinohara A."/>
            <person name="Yoshida Y."/>
            <person name="Fujiwara M."/>
            <person name="Mori M."/>
            <person name="Tomita M."/>
            <person name="Arakawa K."/>
        </authorList>
    </citation>
    <scope>NUCLEOTIDE SEQUENCE [LARGE SCALE GENOMIC DNA]</scope>
</reference>
<feature type="region of interest" description="Disordered" evidence="1">
    <location>
        <begin position="325"/>
        <end position="350"/>
    </location>
</feature>
<evidence type="ECO:0000256" key="1">
    <source>
        <dbReference type="SAM" id="MobiDB-lite"/>
    </source>
</evidence>
<dbReference type="Proteomes" id="UP000499080">
    <property type="component" value="Unassembled WGS sequence"/>
</dbReference>
<dbReference type="AlphaFoldDB" id="A0A4Y2NBH2"/>
<accession>A0A4Y2NBH2</accession>
<feature type="region of interest" description="Disordered" evidence="1">
    <location>
        <begin position="273"/>
        <end position="295"/>
    </location>
</feature>
<feature type="compositionally biased region" description="Basic and acidic residues" evidence="1">
    <location>
        <begin position="325"/>
        <end position="339"/>
    </location>
</feature>
<dbReference type="EMBL" id="BGPR01008868">
    <property type="protein sequence ID" value="GBN36601.1"/>
    <property type="molecule type" value="Genomic_DNA"/>
</dbReference>
<feature type="compositionally biased region" description="Basic and acidic residues" evidence="1">
    <location>
        <begin position="274"/>
        <end position="295"/>
    </location>
</feature>
<keyword evidence="3" id="KW-1185">Reference proteome</keyword>
<feature type="region of interest" description="Disordered" evidence="1">
    <location>
        <begin position="434"/>
        <end position="455"/>
    </location>
</feature>
<evidence type="ECO:0000313" key="2">
    <source>
        <dbReference type="EMBL" id="GBN36601.1"/>
    </source>
</evidence>